<dbReference type="EMBL" id="UGNX01000001">
    <property type="protein sequence ID" value="STX35346.1"/>
    <property type="molecule type" value="Genomic_DNA"/>
</dbReference>
<reference evidence="2 3" key="1">
    <citation type="submission" date="2018-06" db="EMBL/GenBank/DDBJ databases">
        <authorList>
            <consortium name="Pathogen Informatics"/>
            <person name="Doyle S."/>
        </authorList>
    </citation>
    <scope>NUCLEOTIDE SEQUENCE [LARGE SCALE GENOMIC DNA]</scope>
    <source>
        <strain evidence="2 3">NCTC12438</strain>
    </source>
</reference>
<gene>
    <name evidence="2" type="ORF">NCTC12438_01960</name>
</gene>
<organism evidence="2 3">
    <name type="scientific">Legionella cincinnatiensis</name>
    <dbReference type="NCBI Taxonomy" id="28085"/>
    <lineage>
        <taxon>Bacteria</taxon>
        <taxon>Pseudomonadati</taxon>
        <taxon>Pseudomonadota</taxon>
        <taxon>Gammaproteobacteria</taxon>
        <taxon>Legionellales</taxon>
        <taxon>Legionellaceae</taxon>
        <taxon>Legionella</taxon>
    </lineage>
</organism>
<protein>
    <submittedName>
        <fullName evidence="2">Transposase</fullName>
    </submittedName>
</protein>
<dbReference type="Proteomes" id="UP000255316">
    <property type="component" value="Unassembled WGS sequence"/>
</dbReference>
<accession>A0A378IJW5</accession>
<comment type="similarity">
    <text evidence="1">Belongs to the transposase 8 family.</text>
</comment>
<proteinExistence type="inferred from homology"/>
<dbReference type="Pfam" id="PF01527">
    <property type="entry name" value="HTH_Tnp_1"/>
    <property type="match status" value="1"/>
</dbReference>
<sequence>MVLRKKYSKEFKLDAVGLVLDQGYGCTEAAKSLGVHQALLSR</sequence>
<name>A0A378IJW5_9GAMM</name>
<dbReference type="InterPro" id="IPR002514">
    <property type="entry name" value="Transposase_8"/>
</dbReference>
<evidence type="ECO:0000313" key="2">
    <source>
        <dbReference type="EMBL" id="STX35346.1"/>
    </source>
</evidence>
<dbReference type="GO" id="GO:0006313">
    <property type="term" value="P:DNA transposition"/>
    <property type="evidence" value="ECO:0007669"/>
    <property type="project" value="InterPro"/>
</dbReference>
<dbReference type="RefSeq" id="WP_083502822.1">
    <property type="nucleotide sequence ID" value="NZ_CAAAHQ010000015.1"/>
</dbReference>
<dbReference type="GO" id="GO:0004803">
    <property type="term" value="F:transposase activity"/>
    <property type="evidence" value="ECO:0007669"/>
    <property type="project" value="InterPro"/>
</dbReference>
<dbReference type="SUPFAM" id="SSF46689">
    <property type="entry name" value="Homeodomain-like"/>
    <property type="match status" value="1"/>
</dbReference>
<dbReference type="AlphaFoldDB" id="A0A378IJW5"/>
<evidence type="ECO:0000256" key="1">
    <source>
        <dbReference type="ARBA" id="ARBA00009964"/>
    </source>
</evidence>
<dbReference type="OrthoDB" id="9810995at2"/>
<evidence type="ECO:0000313" key="3">
    <source>
        <dbReference type="Proteomes" id="UP000255316"/>
    </source>
</evidence>
<dbReference type="InterPro" id="IPR009057">
    <property type="entry name" value="Homeodomain-like_sf"/>
</dbReference>
<dbReference type="GO" id="GO:0003677">
    <property type="term" value="F:DNA binding"/>
    <property type="evidence" value="ECO:0007669"/>
    <property type="project" value="InterPro"/>
</dbReference>